<accession>A0A8J6JET0</accession>
<evidence type="ECO:0000256" key="2">
    <source>
        <dbReference type="SAM" id="Phobius"/>
    </source>
</evidence>
<dbReference type="AlphaFoldDB" id="A0A8J6JET0"/>
<evidence type="ECO:0000313" key="4">
    <source>
        <dbReference type="Proteomes" id="UP000661435"/>
    </source>
</evidence>
<keyword evidence="2" id="KW-0812">Transmembrane</keyword>
<reference evidence="3" key="1">
    <citation type="submission" date="2020-08" db="EMBL/GenBank/DDBJ databases">
        <title>Genome public.</title>
        <authorList>
            <person name="Liu C."/>
            <person name="Sun Q."/>
        </authorList>
    </citation>
    <scope>NUCLEOTIDE SEQUENCE</scope>
    <source>
        <strain evidence="3">NSJ-51</strain>
    </source>
</reference>
<evidence type="ECO:0000313" key="3">
    <source>
        <dbReference type="EMBL" id="MBC5734633.1"/>
    </source>
</evidence>
<dbReference type="RefSeq" id="WP_186908461.1">
    <property type="nucleotide sequence ID" value="NZ_JACOPP010000021.1"/>
</dbReference>
<keyword evidence="2" id="KW-1133">Transmembrane helix</keyword>
<feature type="compositionally biased region" description="Pro residues" evidence="1">
    <location>
        <begin position="614"/>
        <end position="625"/>
    </location>
</feature>
<keyword evidence="2" id="KW-0472">Membrane</keyword>
<gene>
    <name evidence="3" type="ORF">H8S57_12990</name>
</gene>
<dbReference type="Pfam" id="PF04294">
    <property type="entry name" value="VanW"/>
    <property type="match status" value="1"/>
</dbReference>
<feature type="compositionally biased region" description="Low complexity" evidence="1">
    <location>
        <begin position="560"/>
        <end position="574"/>
    </location>
</feature>
<proteinExistence type="predicted"/>
<dbReference type="InterPro" id="IPR007391">
    <property type="entry name" value="Vancomycin_resist_VanW"/>
</dbReference>
<name>A0A8J6JET0_9FIRM</name>
<evidence type="ECO:0000256" key="1">
    <source>
        <dbReference type="SAM" id="MobiDB-lite"/>
    </source>
</evidence>
<feature type="compositionally biased region" description="Pro residues" evidence="1">
    <location>
        <begin position="581"/>
        <end position="591"/>
    </location>
</feature>
<feature type="transmembrane region" description="Helical" evidence="2">
    <location>
        <begin position="21"/>
        <end position="40"/>
    </location>
</feature>
<dbReference type="PANTHER" id="PTHR35788">
    <property type="entry name" value="EXPORTED PROTEIN-RELATED"/>
    <property type="match status" value="1"/>
</dbReference>
<sequence length="625" mass="66344">MDHQGGKRVIKGDRKPRGAKAVLIVILVLAAVLIAGYVGLCAYVDRAGTFLPNTAIAGVDVGGMTQAEASSALAGQLPGRLSQLSASFLCGGAEYAVSGAEFSFDEARAAQQAIADQHGSFFLGGWHYLSALLGRAEYPVPLSLDETPRAVAQAIEDCTDPEAQTTWEQTDRSLVFRKGVTGRTVDVAALLDALVERFDHLLLDDEPASYAPIEAQITTAPPAEPDLQAVYDELSVEAADAYLDPDTKEIVASVTGVRFDVEEAAAALADTPEGGTCTVPLQLEEPELTTKEFQEKLFADVLGTSTTKCAGPSTRWYNIDLAAGRVNGTILLPGEEFSYNALAGPYTEAGGYKKAGAYVGGKNIDTTAGGICQLSSTLYWTTLKANLQIVERNKHKYNSGYMPVVGTDATVFSDSLDFRFQNDTDFPLKIECYQDDSHRLHVTLYGTDTTGVHGEPYSVTLSTVAYQNTYKPDASKVPVGGAPVRDEEYARYNGITVEVYQKLVDKNGNTVDTIFLHKDAYSVSNPVYYYNPADAERLGIDPATGLMTLTPVTPAPSVTPAPQTSATPAVTPPAEITPIPQTSPTPEPSAAPTPEATTPVSGPGMEPEDTSSPAPEPPAASPVTE</sequence>
<protein>
    <submittedName>
        <fullName evidence="3">VanW family protein</fullName>
    </submittedName>
</protein>
<dbReference type="PANTHER" id="PTHR35788:SF1">
    <property type="entry name" value="EXPORTED PROTEIN"/>
    <property type="match status" value="1"/>
</dbReference>
<keyword evidence="4" id="KW-1185">Reference proteome</keyword>
<dbReference type="EMBL" id="JACOPP010000021">
    <property type="protein sequence ID" value="MBC5734633.1"/>
    <property type="molecule type" value="Genomic_DNA"/>
</dbReference>
<dbReference type="InterPro" id="IPR052913">
    <property type="entry name" value="Glycopeptide_resist_protein"/>
</dbReference>
<dbReference type="Proteomes" id="UP000661435">
    <property type="component" value="Unassembled WGS sequence"/>
</dbReference>
<comment type="caution">
    <text evidence="3">The sequence shown here is derived from an EMBL/GenBank/DDBJ whole genome shotgun (WGS) entry which is preliminary data.</text>
</comment>
<feature type="region of interest" description="Disordered" evidence="1">
    <location>
        <begin position="554"/>
        <end position="625"/>
    </location>
</feature>
<organism evidence="3 4">
    <name type="scientific">Lawsonibacter hominis</name>
    <dbReference type="NCBI Taxonomy" id="2763053"/>
    <lineage>
        <taxon>Bacteria</taxon>
        <taxon>Bacillati</taxon>
        <taxon>Bacillota</taxon>
        <taxon>Clostridia</taxon>
        <taxon>Eubacteriales</taxon>
        <taxon>Oscillospiraceae</taxon>
        <taxon>Lawsonibacter</taxon>
    </lineage>
</organism>